<evidence type="ECO:0000313" key="1">
    <source>
        <dbReference type="EMBL" id="TGX40667.1"/>
    </source>
</evidence>
<comment type="caution">
    <text evidence="1">The sequence shown here is derived from an EMBL/GenBank/DDBJ whole genome shotgun (WGS) entry which is preliminary data.</text>
</comment>
<proteinExistence type="predicted"/>
<protein>
    <submittedName>
        <fullName evidence="1">Uncharacterized protein</fullName>
    </submittedName>
</protein>
<dbReference type="AlphaFoldDB" id="A0A4S1WG70"/>
<keyword evidence="2" id="KW-1185">Reference proteome</keyword>
<dbReference type="Proteomes" id="UP000309848">
    <property type="component" value="Unassembled WGS sequence"/>
</dbReference>
<evidence type="ECO:0000313" key="2">
    <source>
        <dbReference type="Proteomes" id="UP000309848"/>
    </source>
</evidence>
<dbReference type="EMBL" id="SRXU01000006">
    <property type="protein sequence ID" value="TGX40667.1"/>
    <property type="molecule type" value="Genomic_DNA"/>
</dbReference>
<reference evidence="1 2" key="1">
    <citation type="submission" date="2019-04" db="EMBL/GenBank/DDBJ databases">
        <title>Sphingomonas psychrotolerans sp. nov., isolated from soil in the Tianshan Mountains, Xinjiang, China.</title>
        <authorList>
            <person name="Luo Y."/>
            <person name="Sheng H."/>
        </authorList>
    </citation>
    <scope>NUCLEOTIDE SEQUENCE [LARGE SCALE GENOMIC DNA]</scope>
    <source>
        <strain evidence="1 2">KIS18-15</strain>
    </source>
</reference>
<gene>
    <name evidence="1" type="ORF">E5A74_14300</name>
</gene>
<accession>A0A4S1WG70</accession>
<dbReference type="OrthoDB" id="6058745at2"/>
<name>A0A4S1WG70_9SPHN</name>
<organism evidence="1 2">
    <name type="scientific">Sphingomonas naasensis</name>
    <dbReference type="NCBI Taxonomy" id="1344951"/>
    <lineage>
        <taxon>Bacteria</taxon>
        <taxon>Pseudomonadati</taxon>
        <taxon>Pseudomonadota</taxon>
        <taxon>Alphaproteobacteria</taxon>
        <taxon>Sphingomonadales</taxon>
        <taxon>Sphingomonadaceae</taxon>
        <taxon>Sphingomonas</taxon>
    </lineage>
</organism>
<dbReference type="RefSeq" id="WP_135986121.1">
    <property type="nucleotide sequence ID" value="NZ_JAASQM010000005.1"/>
</dbReference>
<sequence>MFVRACFPFFDTRFAREDAAGDQRRAPLWLSVEPPPKFDFVGRLGRVAKWIPPLPYARCSAADLIKIDRSADRAVALRVDAIEAVADQHGHARLAVTLEAQASADRVRMTDLIESVASANISICHPERRGLSDSLGAAADVLCDLYARESARTAPEPRGDYQPDWVHAGRPFLIVVNSRREPVELPLAVEMPAPVPGFGGSIRFFPWRSDEGGAALPIWYLEAPRGGDAWRQPAEALEDLTAHYEELFVCATLEEKAGDDPAYARYLELHRKRLTGVLRVERRHGVELQAALRLLSDYDRSVFKPREADDLERAMIARINAQISDYIEPRQARSIFMTFNQTFSGGTNIVNFGEMTGNTITQTNTMFDESSAPDALKDQLKALRTSLVEAAKTLPEADARTLLKDYESFTETALREKPPKEVVKAQGNNLIDTVKSIAAFATPVATIVGAILKIVAG</sequence>